<organism evidence="11 12">
    <name type="scientific">Helicobacter pullorum</name>
    <dbReference type="NCBI Taxonomy" id="35818"/>
    <lineage>
        <taxon>Bacteria</taxon>
        <taxon>Pseudomonadati</taxon>
        <taxon>Campylobacterota</taxon>
        <taxon>Epsilonproteobacteria</taxon>
        <taxon>Campylobacterales</taxon>
        <taxon>Helicobacteraceae</taxon>
        <taxon>Helicobacter</taxon>
    </lineage>
</organism>
<dbReference type="NCBIfam" id="TIGR00557">
    <property type="entry name" value="pdxA"/>
    <property type="match status" value="1"/>
</dbReference>
<dbReference type="GO" id="GO:0005737">
    <property type="term" value="C:cytoplasm"/>
    <property type="evidence" value="ECO:0007669"/>
    <property type="project" value="UniProtKB-SubCell"/>
</dbReference>
<dbReference type="PANTHER" id="PTHR30004">
    <property type="entry name" value="4-HYDROXYTHREONINE-4-PHOSPHATE DEHYDROGENASE"/>
    <property type="match status" value="1"/>
</dbReference>
<evidence type="ECO:0000256" key="3">
    <source>
        <dbReference type="ARBA" id="ARBA00022833"/>
    </source>
</evidence>
<feature type="binding site" evidence="10">
    <location>
        <position position="266"/>
    </location>
    <ligand>
        <name>substrate</name>
    </ligand>
</feature>
<comment type="catalytic activity">
    <reaction evidence="10">
        <text>4-(phosphooxy)-L-threonine + NAD(+) = 3-amino-2-oxopropyl phosphate + CO2 + NADH</text>
        <dbReference type="Rhea" id="RHEA:32275"/>
        <dbReference type="ChEBI" id="CHEBI:16526"/>
        <dbReference type="ChEBI" id="CHEBI:57279"/>
        <dbReference type="ChEBI" id="CHEBI:57540"/>
        <dbReference type="ChEBI" id="CHEBI:57945"/>
        <dbReference type="ChEBI" id="CHEBI:58452"/>
        <dbReference type="EC" id="1.1.1.262"/>
    </reaction>
</comment>
<evidence type="ECO:0000256" key="8">
    <source>
        <dbReference type="ARBA" id="ARBA00023096"/>
    </source>
</evidence>
<feature type="binding site" evidence="10">
    <location>
        <position position="240"/>
    </location>
    <ligand>
        <name>a divalent metal cation</name>
        <dbReference type="ChEBI" id="CHEBI:60240"/>
        <note>ligand shared between dimeric partners</note>
    </ligand>
</feature>
<dbReference type="NCBIfam" id="NF003040">
    <property type="entry name" value="PRK03946.1"/>
    <property type="match status" value="1"/>
</dbReference>
<evidence type="ECO:0000256" key="10">
    <source>
        <dbReference type="HAMAP-Rule" id="MF_02086"/>
    </source>
</evidence>
<comment type="subcellular location">
    <subcellularLocation>
        <location evidence="10">Cytoplasm</location>
    </subcellularLocation>
</comment>
<dbReference type="GO" id="GO:0050570">
    <property type="term" value="F:4-hydroxythreonine-4-phosphate dehydrogenase activity"/>
    <property type="evidence" value="ECO:0007669"/>
    <property type="project" value="UniProtKB-UniRule"/>
</dbReference>
<dbReference type="GO" id="GO:0000287">
    <property type="term" value="F:magnesium ion binding"/>
    <property type="evidence" value="ECO:0007669"/>
    <property type="project" value="UniProtKB-UniRule"/>
</dbReference>
<dbReference type="UniPathway" id="UPA00244">
    <property type="reaction ID" value="UER00312"/>
</dbReference>
<dbReference type="GO" id="GO:0050897">
    <property type="term" value="F:cobalt ion binding"/>
    <property type="evidence" value="ECO:0007669"/>
    <property type="project" value="UniProtKB-UniRule"/>
</dbReference>
<dbReference type="PANTHER" id="PTHR30004:SF6">
    <property type="entry name" value="D-THREONATE 4-PHOSPHATE DEHYDROGENASE"/>
    <property type="match status" value="1"/>
</dbReference>
<dbReference type="Pfam" id="PF04166">
    <property type="entry name" value="PdxA"/>
    <property type="match status" value="1"/>
</dbReference>
<feature type="binding site" evidence="10">
    <location>
        <position position="257"/>
    </location>
    <ligand>
        <name>substrate</name>
    </ligand>
</feature>
<gene>
    <name evidence="10 11" type="primary">pdxA</name>
    <name evidence="11" type="ORF">HPU229334_11860</name>
</gene>
<reference evidence="11 12" key="1">
    <citation type="submission" date="2014-06" db="EMBL/GenBank/DDBJ databases">
        <title>Helicobacter pullorum isolates in fresh chicken meat - phenotypic and genotypic features.</title>
        <authorList>
            <person name="Borges V."/>
            <person name="Santos A."/>
            <person name="Correia C.B."/>
            <person name="Saraiva M."/>
            <person name="Menard A."/>
            <person name="Vieira L."/>
            <person name="Sampaio D.A."/>
            <person name="Gomes J.P."/>
            <person name="Oleastro M."/>
        </authorList>
    </citation>
    <scope>NUCLEOTIDE SEQUENCE [LARGE SCALE GENOMIC DNA]</scope>
    <source>
        <strain evidence="11 12">229334/12</strain>
    </source>
</reference>
<dbReference type="PATRIC" id="fig|35818.11.peg.2349"/>
<keyword evidence="6 10" id="KW-0560">Oxidoreductase</keyword>
<evidence type="ECO:0000256" key="6">
    <source>
        <dbReference type="ARBA" id="ARBA00023002"/>
    </source>
</evidence>
<comment type="function">
    <text evidence="10">Catalyzes the NAD(P)-dependent oxidation of 4-(phosphooxy)-L-threonine (HTP) into 2-amino-3-oxo-4-(phosphooxy)butyric acid which spontaneously decarboxylates to form 3-amino-2-oxopropyl phosphate (AHAP).</text>
</comment>
<dbReference type="GO" id="GO:0008615">
    <property type="term" value="P:pyridoxine biosynthetic process"/>
    <property type="evidence" value="ECO:0007669"/>
    <property type="project" value="UniProtKB-UniRule"/>
</dbReference>
<accession>A0A0N1E7Q4</accession>
<comment type="pathway">
    <text evidence="10">Cofactor biosynthesis; pyridoxine 5'-phosphate biosynthesis; pyridoxine 5'-phosphate from D-erythrose 4-phosphate: step 4/5.</text>
</comment>
<comment type="cofactor">
    <cofactor evidence="10">
        <name>Zn(2+)</name>
        <dbReference type="ChEBI" id="CHEBI:29105"/>
    </cofactor>
    <cofactor evidence="10">
        <name>Mg(2+)</name>
        <dbReference type="ChEBI" id="CHEBI:18420"/>
    </cofactor>
    <cofactor evidence="10">
        <name>Co(2+)</name>
        <dbReference type="ChEBI" id="CHEBI:48828"/>
    </cofactor>
</comment>
<feature type="binding site" evidence="10">
    <location>
        <position position="248"/>
    </location>
    <ligand>
        <name>substrate</name>
    </ligand>
</feature>
<dbReference type="Proteomes" id="UP000037997">
    <property type="component" value="Unassembled WGS sequence"/>
</dbReference>
<keyword evidence="9 10" id="KW-0170">Cobalt</keyword>
<name>A0A0N1E7Q4_9HELI</name>
<feature type="binding site" evidence="10">
    <location>
        <position position="119"/>
    </location>
    <ligand>
        <name>substrate</name>
    </ligand>
</feature>
<evidence type="ECO:0000256" key="2">
    <source>
        <dbReference type="ARBA" id="ARBA00022723"/>
    </source>
</evidence>
<dbReference type="EMBL" id="JNOC01000079">
    <property type="protein sequence ID" value="KPH54946.1"/>
    <property type="molecule type" value="Genomic_DNA"/>
</dbReference>
<evidence type="ECO:0000256" key="4">
    <source>
        <dbReference type="ARBA" id="ARBA00022842"/>
    </source>
</evidence>
<keyword evidence="3 10" id="KW-0862">Zinc</keyword>
<sequence>MKIAISVGDINGVGLEILLKNHKKISKLCTPIYCIDKPLLQKAAKLLCLKMPKDILCISPNVEIPKITPAQITPQSGAYSYASFLLAIKLTQEKNSKALVTLPIHKKAWQLANIPYAGHTEAFRDIFKQEAIMMLGSPKLYVALFTDHIPLKKVPPKISHESLASFLLTLAPHIHKTPCGVLGLNPHAGDFGVLGNEEKMIKNAIDYANSNFKKQIFIGPLVPDTAFIGKHLKYYVAMYHDQGLIPLKTLYFKESINLTLNLPIIRTSVDHGTAFDIAYQNKANSKSYINAIKEAIFRAKEKY</sequence>
<evidence type="ECO:0000256" key="9">
    <source>
        <dbReference type="ARBA" id="ARBA00023285"/>
    </source>
</evidence>
<feature type="binding site" evidence="10">
    <location>
        <position position="148"/>
    </location>
    <ligand>
        <name>a divalent metal cation</name>
        <dbReference type="ChEBI" id="CHEBI:60240"/>
        <note>ligand shared between dimeric partners</note>
    </ligand>
</feature>
<comment type="similarity">
    <text evidence="10">Belongs to the PdxA family.</text>
</comment>
<evidence type="ECO:0000313" key="11">
    <source>
        <dbReference type="EMBL" id="KPH54946.1"/>
    </source>
</evidence>
<dbReference type="GO" id="GO:0051287">
    <property type="term" value="F:NAD binding"/>
    <property type="evidence" value="ECO:0007669"/>
    <property type="project" value="InterPro"/>
</dbReference>
<evidence type="ECO:0000256" key="1">
    <source>
        <dbReference type="ARBA" id="ARBA00022490"/>
    </source>
</evidence>
<feature type="binding site" evidence="10">
    <location>
        <position position="120"/>
    </location>
    <ligand>
        <name>substrate</name>
    </ligand>
</feature>
<dbReference type="RefSeq" id="WP_054198605.1">
    <property type="nucleotide sequence ID" value="NZ_JNOC01000079.1"/>
</dbReference>
<dbReference type="Gene3D" id="3.40.718.10">
    <property type="entry name" value="Isopropylmalate Dehydrogenase"/>
    <property type="match status" value="1"/>
</dbReference>
<keyword evidence="4 10" id="KW-0460">Magnesium</keyword>
<dbReference type="InterPro" id="IPR005255">
    <property type="entry name" value="PdxA_fam"/>
</dbReference>
<dbReference type="HAMAP" id="MF_02086">
    <property type="entry name" value="PdxA_Epsilonprot"/>
    <property type="match status" value="1"/>
</dbReference>
<dbReference type="STRING" id="35818.HPU229336_06195"/>
<comment type="miscellaneous">
    <text evidence="10">The active site is located at the dimer interface.</text>
</comment>
<proteinExistence type="inferred from homology"/>
<protein>
    <recommendedName>
        <fullName evidence="10">4-hydroxythreonine-4-phosphate dehydrogenase</fullName>
        <ecNumber evidence="10">1.1.1.262</ecNumber>
    </recommendedName>
    <alternativeName>
        <fullName evidence="10">4-(phosphohydroxy)-L-threonine dehydrogenase</fullName>
    </alternativeName>
</protein>
<keyword evidence="8 10" id="KW-0664">Pyridoxine biosynthesis</keyword>
<keyword evidence="1 10" id="KW-0963">Cytoplasm</keyword>
<dbReference type="SUPFAM" id="SSF53659">
    <property type="entry name" value="Isocitrate/Isopropylmalate dehydrogenase-like"/>
    <property type="match status" value="1"/>
</dbReference>
<dbReference type="InterPro" id="IPR037539">
    <property type="entry name" value="PdxA_epsilonprot"/>
</dbReference>
<evidence type="ECO:0000313" key="12">
    <source>
        <dbReference type="Proteomes" id="UP000037997"/>
    </source>
</evidence>
<evidence type="ECO:0000256" key="5">
    <source>
        <dbReference type="ARBA" id="ARBA00022857"/>
    </source>
</evidence>
<comment type="subunit">
    <text evidence="10">Homodimer.</text>
</comment>
<keyword evidence="7 10" id="KW-0520">NAD</keyword>
<feature type="binding site" evidence="10">
    <location>
        <position position="187"/>
    </location>
    <ligand>
        <name>a divalent metal cation</name>
        <dbReference type="ChEBI" id="CHEBI:60240"/>
        <note>ligand shared between dimeric partners</note>
    </ligand>
</feature>
<keyword evidence="5 10" id="KW-0521">NADP</keyword>
<dbReference type="GO" id="GO:0008270">
    <property type="term" value="F:zinc ion binding"/>
    <property type="evidence" value="ECO:0007669"/>
    <property type="project" value="UniProtKB-UniRule"/>
</dbReference>
<dbReference type="EC" id="1.1.1.262" evidence="10"/>
<dbReference type="AlphaFoldDB" id="A0A0N1E7Q4"/>
<evidence type="ECO:0000256" key="7">
    <source>
        <dbReference type="ARBA" id="ARBA00023027"/>
    </source>
</evidence>
<comment type="caution">
    <text evidence="11">The sequence shown here is derived from an EMBL/GenBank/DDBJ whole genome shotgun (WGS) entry which is preliminary data.</text>
</comment>
<keyword evidence="2 10" id="KW-0479">Metal-binding</keyword>
<dbReference type="GO" id="GO:0042823">
    <property type="term" value="P:pyridoxal phosphate biosynthetic process"/>
    <property type="evidence" value="ECO:0007669"/>
    <property type="project" value="UniProtKB-UniRule"/>
</dbReference>